<feature type="region of interest" description="Disordered" evidence="1">
    <location>
        <begin position="62"/>
        <end position="90"/>
    </location>
</feature>
<evidence type="ECO:0000313" key="3">
    <source>
        <dbReference type="WBParaSite" id="TMUE_1000002734.1"/>
    </source>
</evidence>
<feature type="compositionally biased region" description="Basic and acidic residues" evidence="1">
    <location>
        <begin position="74"/>
        <end position="90"/>
    </location>
</feature>
<sequence length="90" mass="10631">MDNHLFGQVQLLRHKIAVADVESTMQPKQPPAEWRRSPIYVDKVNWVRSWRHHQSSLEARTYNNNCNNSFGMRSKADPKGKGRYSFDHFM</sequence>
<protein>
    <submittedName>
        <fullName evidence="3">Uncharacterized protein</fullName>
    </submittedName>
</protein>
<name>A0A5S6Q6D4_TRIMR</name>
<feature type="compositionally biased region" description="Polar residues" evidence="1">
    <location>
        <begin position="62"/>
        <end position="71"/>
    </location>
</feature>
<evidence type="ECO:0000256" key="1">
    <source>
        <dbReference type="SAM" id="MobiDB-lite"/>
    </source>
</evidence>
<evidence type="ECO:0000313" key="2">
    <source>
        <dbReference type="Proteomes" id="UP000046395"/>
    </source>
</evidence>
<proteinExistence type="predicted"/>
<keyword evidence="2" id="KW-1185">Reference proteome</keyword>
<organism evidence="2 3">
    <name type="scientific">Trichuris muris</name>
    <name type="common">Mouse whipworm</name>
    <dbReference type="NCBI Taxonomy" id="70415"/>
    <lineage>
        <taxon>Eukaryota</taxon>
        <taxon>Metazoa</taxon>
        <taxon>Ecdysozoa</taxon>
        <taxon>Nematoda</taxon>
        <taxon>Enoplea</taxon>
        <taxon>Dorylaimia</taxon>
        <taxon>Trichinellida</taxon>
        <taxon>Trichuridae</taxon>
        <taxon>Trichuris</taxon>
    </lineage>
</organism>
<dbReference type="WBParaSite" id="TMUE_1000002734.1">
    <property type="protein sequence ID" value="TMUE_1000002734.1"/>
    <property type="gene ID" value="WBGene00294257"/>
</dbReference>
<dbReference type="Proteomes" id="UP000046395">
    <property type="component" value="Unassembled WGS sequence"/>
</dbReference>
<dbReference type="AlphaFoldDB" id="A0A5S6Q6D4"/>
<reference evidence="3" key="1">
    <citation type="submission" date="2019-12" db="UniProtKB">
        <authorList>
            <consortium name="WormBaseParasite"/>
        </authorList>
    </citation>
    <scope>IDENTIFICATION</scope>
</reference>
<accession>A0A5S6Q6D4</accession>